<keyword evidence="2" id="KW-1185">Reference proteome</keyword>
<accession>A0A9W9RPV3</accession>
<proteinExistence type="predicted"/>
<name>A0A9W9RPV3_9EURO</name>
<gene>
    <name evidence="1" type="ORF">N7496_009619</name>
</gene>
<dbReference type="GeneID" id="81441712"/>
<reference evidence="1" key="2">
    <citation type="journal article" date="2023" name="IMA Fungus">
        <title>Comparative genomic study of the Penicillium genus elucidates a diverse pangenome and 15 lateral gene transfer events.</title>
        <authorList>
            <person name="Petersen C."/>
            <person name="Sorensen T."/>
            <person name="Nielsen M.R."/>
            <person name="Sondergaard T.E."/>
            <person name="Sorensen J.L."/>
            <person name="Fitzpatrick D.A."/>
            <person name="Frisvad J.C."/>
            <person name="Nielsen K.L."/>
        </authorList>
    </citation>
    <scope>NUCLEOTIDE SEQUENCE</scope>
    <source>
        <strain evidence="1">IBT 29864</strain>
    </source>
</reference>
<dbReference type="RefSeq" id="XP_056551533.1">
    <property type="nucleotide sequence ID" value="XM_056702533.1"/>
</dbReference>
<comment type="caution">
    <text evidence="1">The sequence shown here is derived from an EMBL/GenBank/DDBJ whole genome shotgun (WGS) entry which is preliminary data.</text>
</comment>
<reference evidence="1" key="1">
    <citation type="submission" date="2022-11" db="EMBL/GenBank/DDBJ databases">
        <authorList>
            <person name="Petersen C."/>
        </authorList>
    </citation>
    <scope>NUCLEOTIDE SEQUENCE</scope>
    <source>
        <strain evidence="1">IBT 29864</strain>
    </source>
</reference>
<evidence type="ECO:0000313" key="1">
    <source>
        <dbReference type="EMBL" id="KAJ5363906.1"/>
    </source>
</evidence>
<dbReference type="AlphaFoldDB" id="A0A9W9RPV3"/>
<sequence length="79" mass="9276">MSEWLYLRVWKSQLHHSPRKTENSPLQRLTDILILSWKFKPIAQAGFSRTTEMSMNSRLEKPAQASDQPHVTFLLPLQK</sequence>
<protein>
    <submittedName>
        <fullName evidence="1">Uncharacterized protein</fullName>
    </submittedName>
</protein>
<evidence type="ECO:0000313" key="2">
    <source>
        <dbReference type="Proteomes" id="UP001147782"/>
    </source>
</evidence>
<organism evidence="1 2">
    <name type="scientific">Penicillium cataractarum</name>
    <dbReference type="NCBI Taxonomy" id="2100454"/>
    <lineage>
        <taxon>Eukaryota</taxon>
        <taxon>Fungi</taxon>
        <taxon>Dikarya</taxon>
        <taxon>Ascomycota</taxon>
        <taxon>Pezizomycotina</taxon>
        <taxon>Eurotiomycetes</taxon>
        <taxon>Eurotiomycetidae</taxon>
        <taxon>Eurotiales</taxon>
        <taxon>Aspergillaceae</taxon>
        <taxon>Penicillium</taxon>
    </lineage>
</organism>
<dbReference type="EMBL" id="JAPZBS010000008">
    <property type="protein sequence ID" value="KAJ5363906.1"/>
    <property type="molecule type" value="Genomic_DNA"/>
</dbReference>
<dbReference type="Proteomes" id="UP001147782">
    <property type="component" value="Unassembled WGS sequence"/>
</dbReference>